<gene>
    <name evidence="1" type="ORF">GCWU000182_000757</name>
</gene>
<sequence length="185" mass="21784">MKLIKRFFIGLFIVMAVLLAFSKWYYRSTIPKTADGSSTLLETYKISDKEEDRILHNGDSFEFETVDLKTGELLYSAIYDKYLNYNAQQLTFSGFTPTERITHELEDLYLPAWAKDHKVSKEKLGMTRFPIAGTSVYEKIKKLRINGVPVDEVREYVDYNGKTWYFWYYKNLELKTSGNKITFDR</sequence>
<name>W1Q454_ABIDE</name>
<evidence type="ECO:0000313" key="1">
    <source>
        <dbReference type="EMBL" id="ESK66023.1"/>
    </source>
</evidence>
<dbReference type="GeneID" id="84816844"/>
<dbReference type="EMBL" id="ACIN03000004">
    <property type="protein sequence ID" value="ESK66023.1"/>
    <property type="molecule type" value="Genomic_DNA"/>
</dbReference>
<dbReference type="eggNOG" id="ENOG502ZECV">
    <property type="taxonomic scope" value="Bacteria"/>
</dbReference>
<dbReference type="HOGENOM" id="CLU_115711_0_0_9"/>
<organism evidence="1 2">
    <name type="scientific">Abiotrophia defectiva ATCC 49176</name>
    <dbReference type="NCBI Taxonomy" id="592010"/>
    <lineage>
        <taxon>Bacteria</taxon>
        <taxon>Bacillati</taxon>
        <taxon>Bacillota</taxon>
        <taxon>Bacilli</taxon>
        <taxon>Lactobacillales</taxon>
        <taxon>Aerococcaceae</taxon>
        <taxon>Abiotrophia</taxon>
    </lineage>
</organism>
<keyword evidence="2" id="KW-1185">Reference proteome</keyword>
<protein>
    <submittedName>
        <fullName evidence="1">Uncharacterized protein</fullName>
    </submittedName>
</protein>
<accession>W1Q454</accession>
<dbReference type="Proteomes" id="UP000019050">
    <property type="component" value="Unassembled WGS sequence"/>
</dbReference>
<dbReference type="STRING" id="592010.GCWU000182_000757"/>
<evidence type="ECO:0000313" key="2">
    <source>
        <dbReference type="Proteomes" id="UP000019050"/>
    </source>
</evidence>
<comment type="caution">
    <text evidence="1">The sequence shown here is derived from an EMBL/GenBank/DDBJ whole genome shotgun (WGS) entry which is preliminary data.</text>
</comment>
<dbReference type="OrthoDB" id="2348386at2"/>
<reference evidence="1" key="1">
    <citation type="submission" date="2013-06" db="EMBL/GenBank/DDBJ databases">
        <authorList>
            <person name="Weinstock G."/>
            <person name="Sodergren E."/>
            <person name="Clifton S."/>
            <person name="Fulton L."/>
            <person name="Fulton B."/>
            <person name="Courtney L."/>
            <person name="Fronick C."/>
            <person name="Harrison M."/>
            <person name="Strong C."/>
            <person name="Farmer C."/>
            <person name="Delahaunty K."/>
            <person name="Markovic C."/>
            <person name="Hall O."/>
            <person name="Minx P."/>
            <person name="Tomlinson C."/>
            <person name="Mitreva M."/>
            <person name="Nelson J."/>
            <person name="Hou S."/>
            <person name="Wollam A."/>
            <person name="Pepin K.H."/>
            <person name="Johnson M."/>
            <person name="Bhonagiri V."/>
            <person name="Nash W.E."/>
            <person name="Warren W."/>
            <person name="Chinwalla A."/>
            <person name="Mardis E.R."/>
            <person name="Wilson R.K."/>
        </authorList>
    </citation>
    <scope>NUCLEOTIDE SEQUENCE [LARGE SCALE GENOMIC DNA]</scope>
    <source>
        <strain evidence="1">ATCC 49176</strain>
    </source>
</reference>
<dbReference type="AlphaFoldDB" id="W1Q454"/>
<proteinExistence type="predicted"/>
<dbReference type="RefSeq" id="WP_023391408.1">
    <property type="nucleotide sequence ID" value="NZ_KI535340.1"/>
</dbReference>